<dbReference type="GO" id="GO:0020037">
    <property type="term" value="F:heme binding"/>
    <property type="evidence" value="ECO:0007669"/>
    <property type="project" value="InterPro"/>
</dbReference>
<evidence type="ECO:0000256" key="4">
    <source>
        <dbReference type="ARBA" id="ARBA00022723"/>
    </source>
</evidence>
<evidence type="ECO:0000313" key="11">
    <source>
        <dbReference type="EMBL" id="KAB1222836.1"/>
    </source>
</evidence>
<keyword evidence="12" id="KW-1185">Reference proteome</keyword>
<dbReference type="PANTHER" id="PTHR24296">
    <property type="entry name" value="CYTOCHROME P450"/>
    <property type="match status" value="1"/>
</dbReference>
<dbReference type="PROSITE" id="PS51375">
    <property type="entry name" value="PPR"/>
    <property type="match status" value="3"/>
</dbReference>
<keyword evidence="5" id="KW-0677">Repeat</keyword>
<keyword evidence="8" id="KW-0503">Monooxygenase</keyword>
<dbReference type="NCBIfam" id="TIGR00756">
    <property type="entry name" value="PPR"/>
    <property type="match status" value="4"/>
</dbReference>
<comment type="caution">
    <text evidence="11">The sequence shown here is derived from an EMBL/GenBank/DDBJ whole genome shotgun (WGS) entry which is preliminary data.</text>
</comment>
<evidence type="ECO:0000256" key="1">
    <source>
        <dbReference type="ARBA" id="ARBA00001971"/>
    </source>
</evidence>
<dbReference type="InterPro" id="IPR046848">
    <property type="entry name" value="E_motif"/>
</dbReference>
<keyword evidence="4 9" id="KW-0479">Metal-binding</keyword>
<dbReference type="InterPro" id="IPR011990">
    <property type="entry name" value="TPR-like_helical_dom_sf"/>
</dbReference>
<dbReference type="CDD" id="cd11064">
    <property type="entry name" value="CYP86A"/>
    <property type="match status" value="1"/>
</dbReference>
<dbReference type="GO" id="GO:0005506">
    <property type="term" value="F:iron ion binding"/>
    <property type="evidence" value="ECO:0007669"/>
    <property type="project" value="InterPro"/>
</dbReference>
<dbReference type="InterPro" id="IPR001128">
    <property type="entry name" value="Cyt_P450"/>
</dbReference>
<dbReference type="Pfam" id="PF13041">
    <property type="entry name" value="PPR_2"/>
    <property type="match status" value="1"/>
</dbReference>
<evidence type="ECO:0000313" key="12">
    <source>
        <dbReference type="Proteomes" id="UP000516437"/>
    </source>
</evidence>
<proteinExistence type="inferred from homology"/>
<keyword evidence="3 9" id="KW-0349">Heme</keyword>
<dbReference type="FunFam" id="1.25.40.10:FF:000348">
    <property type="entry name" value="Pentatricopeptide repeat-containing protein chloroplastic"/>
    <property type="match status" value="1"/>
</dbReference>
<dbReference type="InterPro" id="IPR002401">
    <property type="entry name" value="Cyt_P450_E_grp-I"/>
</dbReference>
<name>A0A6A1WEP2_9ROSI</name>
<dbReference type="GO" id="GO:0004497">
    <property type="term" value="F:monooxygenase activity"/>
    <property type="evidence" value="ECO:0007669"/>
    <property type="project" value="UniProtKB-KW"/>
</dbReference>
<evidence type="ECO:0000256" key="10">
    <source>
        <dbReference type="PROSITE-ProRule" id="PRU00708"/>
    </source>
</evidence>
<comment type="similarity">
    <text evidence="2">Belongs to the cytochrome P450 family.</text>
</comment>
<protein>
    <recommendedName>
        <fullName evidence="13">Cytochrome P450 704C1</fullName>
    </recommendedName>
</protein>
<dbReference type="InterPro" id="IPR002885">
    <property type="entry name" value="PPR_rpt"/>
</dbReference>
<evidence type="ECO:0000256" key="9">
    <source>
        <dbReference type="PIRSR" id="PIRSR602401-1"/>
    </source>
</evidence>
<gene>
    <name evidence="11" type="ORF">CJ030_MR2G014099</name>
</gene>
<evidence type="ECO:0000256" key="7">
    <source>
        <dbReference type="ARBA" id="ARBA00023004"/>
    </source>
</evidence>
<reference evidence="11 12" key="1">
    <citation type="journal article" date="2019" name="Plant Biotechnol. J.">
        <title>The red bayberry genome and genetic basis of sex determination.</title>
        <authorList>
            <person name="Jia H.M."/>
            <person name="Jia H.J."/>
            <person name="Cai Q.L."/>
            <person name="Wang Y."/>
            <person name="Zhao H.B."/>
            <person name="Yang W.F."/>
            <person name="Wang G.Y."/>
            <person name="Li Y.H."/>
            <person name="Zhan D.L."/>
            <person name="Shen Y.T."/>
            <person name="Niu Q.F."/>
            <person name="Chang L."/>
            <person name="Qiu J."/>
            <person name="Zhao L."/>
            <person name="Xie H.B."/>
            <person name="Fu W.Y."/>
            <person name="Jin J."/>
            <person name="Li X.W."/>
            <person name="Jiao Y."/>
            <person name="Zhou C.C."/>
            <person name="Tu T."/>
            <person name="Chai C.Y."/>
            <person name="Gao J.L."/>
            <person name="Fan L.J."/>
            <person name="van de Weg E."/>
            <person name="Wang J.Y."/>
            <person name="Gao Z.S."/>
        </authorList>
    </citation>
    <scope>NUCLEOTIDE SEQUENCE [LARGE SCALE GENOMIC DNA]</scope>
    <source>
        <tissue evidence="11">Leaves</tissue>
    </source>
</reference>
<evidence type="ECO:0000256" key="8">
    <source>
        <dbReference type="ARBA" id="ARBA00023033"/>
    </source>
</evidence>
<sequence length="1222" mass="140552">MKETQRPSLVNTIWCLIQEYKSTRELKKIHTHIVTSPNLSKNDRYFLLTRLLFVCAVSDSGSLSYAADVFRLIKSPNTSVYNVMIRGYATKINDGDGTNWPPSLILYKQMLHDGIEPDCLTFPFLVKECTRRLHGDTGRSIHAQTIKFGFHNDVFVHNSMISLYMACGRLRCARKLFVYMLHRDVVSWNSMIIGYLRSGELDMALDLFRRMKKRNIITWNSIITGFVQGGRPKEALEFFHEMQIISNDMVRPDKITIASVLSACAYLGAIDHGKWVHSYLRRSGLDCDLVMGTALVDMYGKCGCVEKAYEVFKAMPEKDTLAWTAMISVFAVHGFGHEAFDLFEEMKILGVKPNRVTFVGLLSACAHSGLVEKGRWCFDIMRRVYLIEPQVYHYACMVDILGRAGLFEEAEGLIRSMSLEPDVFVWGALLGGCQMHGNVKLGEKVALYLIDLEPLNHSFYVNLCDLYAKANRFDDIKKIRALMKEKGIKKEAPGCSLIEVEGVVHEFSVKGSPDLVMEEVFWTLVGCPKNIYCQGFGRMADQYMRDVTLIIAGKDTSVLTWFFNMLCKYPFVQEKVAEEAREATEADNSTEVALEKMQYLHAALTETLRLYPAVPVPYPRGCVIDLQKRCDSKRPPTARKWARMIELLAYMILALVLYELNCAKYIWELAISVVAFHARRSLRNRKRYHPVAGTVFHLLFNFRRLHHFMTDLARKHRTYRLLGLFRTEVYTADPANVEHILKTNFENYGKGWRHYTVLKDLLGDGIFTVDGEKWRHQRKESSYEFSTKTLRDFSSAVFKTNAAKLSRILSEAASSNTTIEIQDLFMKSTLDSVFKIVLGVELDNMCGTYEEGTRFSKAFDEASAITLYRYVDIFWKIKRFLNIGSEAALRNSIQVVDEFVSKVIKSKIEQVHKPQDNLTSKKGDILSRFLELNETDAKYLKDIILSFIIAGKDTTATTLSWFIYILCKHPHLQEKVAQEVREAIKLKDNSSVDELAASITEEALDRMQYLHAALTETLRLYPAVPVDGKLCFSDDIWPDGFTIRKGFSVSYQPYAMGRMKYLWGDDAEEFRPERWLDENGLFQQESPFKFTAFQAGPRICLGKEFAYRQMKIFCAVLLHSFVFKLSDEKKSVTYRTTLTLHIDGGLHLRVSSRLGHLIYTLHMRAHRLRLHQVKGDSKVKFSRFIFYKMILLEKGRSRWHYKVCPLNLLKRLDYLLLDQYAA</sequence>
<keyword evidence="7 9" id="KW-0408">Iron</keyword>
<dbReference type="Gene3D" id="1.25.40.10">
    <property type="entry name" value="Tetratricopeptide repeat domain"/>
    <property type="match status" value="4"/>
</dbReference>
<evidence type="ECO:0008006" key="13">
    <source>
        <dbReference type="Google" id="ProtNLM"/>
    </source>
</evidence>
<dbReference type="Pfam" id="PF20431">
    <property type="entry name" value="E_motif"/>
    <property type="match status" value="1"/>
</dbReference>
<evidence type="ECO:0000256" key="2">
    <source>
        <dbReference type="ARBA" id="ARBA00010617"/>
    </source>
</evidence>
<feature type="repeat" description="PPR" evidence="10">
    <location>
        <begin position="288"/>
        <end position="318"/>
    </location>
</feature>
<dbReference type="AlphaFoldDB" id="A0A6A1WEP2"/>
<dbReference type="PRINTS" id="PR00385">
    <property type="entry name" value="P450"/>
</dbReference>
<dbReference type="Pfam" id="PF01535">
    <property type="entry name" value="PPR"/>
    <property type="match status" value="5"/>
</dbReference>
<evidence type="ECO:0000256" key="5">
    <source>
        <dbReference type="ARBA" id="ARBA00022737"/>
    </source>
</evidence>
<dbReference type="InterPro" id="IPR036396">
    <property type="entry name" value="Cyt_P450_sf"/>
</dbReference>
<dbReference type="Pfam" id="PF00067">
    <property type="entry name" value="p450"/>
    <property type="match status" value="2"/>
</dbReference>
<keyword evidence="6" id="KW-0560">Oxidoreductase</keyword>
<comment type="cofactor">
    <cofactor evidence="1 9">
        <name>heme</name>
        <dbReference type="ChEBI" id="CHEBI:30413"/>
    </cofactor>
</comment>
<dbReference type="OrthoDB" id="185373at2759"/>
<dbReference type="FunFam" id="1.25.40.10:FF:000329">
    <property type="entry name" value="Pentatricopeptide repeat-containing protein"/>
    <property type="match status" value="1"/>
</dbReference>
<dbReference type="PRINTS" id="PR00463">
    <property type="entry name" value="EP450I"/>
</dbReference>
<organism evidence="11 12">
    <name type="scientific">Morella rubra</name>
    <name type="common">Chinese bayberry</name>
    <dbReference type="NCBI Taxonomy" id="262757"/>
    <lineage>
        <taxon>Eukaryota</taxon>
        <taxon>Viridiplantae</taxon>
        <taxon>Streptophyta</taxon>
        <taxon>Embryophyta</taxon>
        <taxon>Tracheophyta</taxon>
        <taxon>Spermatophyta</taxon>
        <taxon>Magnoliopsida</taxon>
        <taxon>eudicotyledons</taxon>
        <taxon>Gunneridae</taxon>
        <taxon>Pentapetalae</taxon>
        <taxon>rosids</taxon>
        <taxon>fabids</taxon>
        <taxon>Fagales</taxon>
        <taxon>Myricaceae</taxon>
        <taxon>Morella</taxon>
    </lineage>
</organism>
<evidence type="ECO:0000256" key="6">
    <source>
        <dbReference type="ARBA" id="ARBA00023002"/>
    </source>
</evidence>
<accession>A0A6A1WEP2</accession>
<dbReference type="Gene3D" id="1.10.630.10">
    <property type="entry name" value="Cytochrome P450"/>
    <property type="match status" value="2"/>
</dbReference>
<feature type="binding site" description="axial binding residue" evidence="9">
    <location>
        <position position="1100"/>
    </location>
    <ligand>
        <name>heme</name>
        <dbReference type="ChEBI" id="CHEBI:30413"/>
    </ligand>
    <ligandPart>
        <name>Fe</name>
        <dbReference type="ChEBI" id="CHEBI:18248"/>
    </ligandPart>
</feature>
<dbReference type="GO" id="GO:0016705">
    <property type="term" value="F:oxidoreductase activity, acting on paired donors, with incorporation or reduction of molecular oxygen"/>
    <property type="evidence" value="ECO:0007669"/>
    <property type="project" value="InterPro"/>
</dbReference>
<feature type="repeat" description="PPR" evidence="10">
    <location>
        <begin position="184"/>
        <end position="218"/>
    </location>
</feature>
<dbReference type="Proteomes" id="UP000516437">
    <property type="component" value="Chromosome 2"/>
</dbReference>
<dbReference type="EMBL" id="RXIC02000020">
    <property type="protein sequence ID" value="KAB1222836.1"/>
    <property type="molecule type" value="Genomic_DNA"/>
</dbReference>
<dbReference type="SUPFAM" id="SSF48264">
    <property type="entry name" value="Cytochrome P450"/>
    <property type="match status" value="2"/>
</dbReference>
<evidence type="ECO:0000256" key="3">
    <source>
        <dbReference type="ARBA" id="ARBA00022617"/>
    </source>
</evidence>
<feature type="repeat" description="PPR" evidence="10">
    <location>
        <begin position="319"/>
        <end position="353"/>
    </location>
</feature>